<protein>
    <recommendedName>
        <fullName evidence="7">DUS-like FMN-binding domain-containing protein</fullName>
    </recommendedName>
</protein>
<dbReference type="EMBL" id="UINC01113440">
    <property type="protein sequence ID" value="SVC83050.1"/>
    <property type="molecule type" value="Genomic_DNA"/>
</dbReference>
<dbReference type="PANTHER" id="PTHR45846">
    <property type="entry name" value="TRNA-DIHYDROURIDINE(47) SYNTHASE [NAD(P)(+)]-LIKE"/>
    <property type="match status" value="1"/>
</dbReference>
<keyword evidence="4" id="KW-0819">tRNA processing</keyword>
<evidence type="ECO:0000256" key="5">
    <source>
        <dbReference type="ARBA" id="ARBA00022857"/>
    </source>
</evidence>
<dbReference type="GO" id="GO:0050660">
    <property type="term" value="F:flavin adenine dinucleotide binding"/>
    <property type="evidence" value="ECO:0007669"/>
    <property type="project" value="InterPro"/>
</dbReference>
<reference evidence="8" key="1">
    <citation type="submission" date="2018-05" db="EMBL/GenBank/DDBJ databases">
        <authorList>
            <person name="Lanie J.A."/>
            <person name="Ng W.-L."/>
            <person name="Kazmierczak K.M."/>
            <person name="Andrzejewski T.M."/>
            <person name="Davidsen T.M."/>
            <person name="Wayne K.J."/>
            <person name="Tettelin H."/>
            <person name="Glass J.I."/>
            <person name="Rusch D."/>
            <person name="Podicherti R."/>
            <person name="Tsui H.-C.T."/>
            <person name="Winkler M.E."/>
        </authorList>
    </citation>
    <scope>NUCLEOTIDE SEQUENCE</scope>
</reference>
<dbReference type="Gene3D" id="3.20.20.70">
    <property type="entry name" value="Aldolase class I"/>
    <property type="match status" value="1"/>
</dbReference>
<dbReference type="PANTHER" id="PTHR45846:SF1">
    <property type="entry name" value="TRNA-DIHYDROURIDINE(47) SYNTHASE [NAD(P)(+)]-LIKE"/>
    <property type="match status" value="1"/>
</dbReference>
<keyword evidence="5" id="KW-0521">NADP</keyword>
<name>A0A382QDK4_9ZZZZ</name>
<proteinExistence type="predicted"/>
<evidence type="ECO:0000256" key="4">
    <source>
        <dbReference type="ARBA" id="ARBA00022694"/>
    </source>
</evidence>
<keyword evidence="6" id="KW-0560">Oxidoreductase</keyword>
<dbReference type="Pfam" id="PF01207">
    <property type="entry name" value="Dus"/>
    <property type="match status" value="1"/>
</dbReference>
<evidence type="ECO:0000256" key="1">
    <source>
        <dbReference type="ARBA" id="ARBA00001917"/>
    </source>
</evidence>
<dbReference type="InterPro" id="IPR013785">
    <property type="entry name" value="Aldolase_TIM"/>
</dbReference>
<evidence type="ECO:0000313" key="8">
    <source>
        <dbReference type="EMBL" id="SVC83050.1"/>
    </source>
</evidence>
<feature type="non-terminal residue" evidence="8">
    <location>
        <position position="203"/>
    </location>
</feature>
<sequence length="203" mass="21915">MPEQVPLFLAPMAGVTDVAYRLLARETGADFTSTEFTAASGLSRQDTRSWAKVETHPREAPFIPQIFGGIEDEMVETTRLLSKNADVIDLNFGCPAPKVTKTCAGAAMMADPDNLVSMVERCMEASDAPVSVKMRLGTGQNTITVLEIAERCAQLGVLRICVHGRTLAQKYSGVADWDMIRQVVEVAQPYGVPVIANGDIVDA</sequence>
<dbReference type="PROSITE" id="PS01136">
    <property type="entry name" value="UPF0034"/>
    <property type="match status" value="1"/>
</dbReference>
<keyword evidence="2" id="KW-0285">Flavoprotein</keyword>
<dbReference type="SUPFAM" id="SSF51395">
    <property type="entry name" value="FMN-linked oxidoreductases"/>
    <property type="match status" value="1"/>
</dbReference>
<dbReference type="InterPro" id="IPR035587">
    <property type="entry name" value="DUS-like_FMN-bd"/>
</dbReference>
<comment type="cofactor">
    <cofactor evidence="1">
        <name>FMN</name>
        <dbReference type="ChEBI" id="CHEBI:58210"/>
    </cofactor>
</comment>
<dbReference type="InterPro" id="IPR018517">
    <property type="entry name" value="tRNA_hU_synthase_CS"/>
</dbReference>
<evidence type="ECO:0000256" key="3">
    <source>
        <dbReference type="ARBA" id="ARBA00022643"/>
    </source>
</evidence>
<feature type="domain" description="DUS-like FMN-binding" evidence="7">
    <location>
        <begin position="9"/>
        <end position="202"/>
    </location>
</feature>
<dbReference type="AlphaFoldDB" id="A0A382QDK4"/>
<evidence type="ECO:0000256" key="6">
    <source>
        <dbReference type="ARBA" id="ARBA00023002"/>
    </source>
</evidence>
<evidence type="ECO:0000256" key="2">
    <source>
        <dbReference type="ARBA" id="ARBA00022630"/>
    </source>
</evidence>
<dbReference type="CDD" id="cd02801">
    <property type="entry name" value="DUS_like_FMN"/>
    <property type="match status" value="1"/>
</dbReference>
<accession>A0A382QDK4</accession>
<evidence type="ECO:0000259" key="7">
    <source>
        <dbReference type="Pfam" id="PF01207"/>
    </source>
</evidence>
<keyword evidence="3" id="KW-0288">FMN</keyword>
<gene>
    <name evidence="8" type="ORF">METZ01_LOCUS335904</name>
</gene>
<organism evidence="8">
    <name type="scientific">marine metagenome</name>
    <dbReference type="NCBI Taxonomy" id="408172"/>
    <lineage>
        <taxon>unclassified sequences</taxon>
        <taxon>metagenomes</taxon>
        <taxon>ecological metagenomes</taxon>
    </lineage>
</organism>
<dbReference type="GO" id="GO:0017150">
    <property type="term" value="F:tRNA dihydrouridine synthase activity"/>
    <property type="evidence" value="ECO:0007669"/>
    <property type="project" value="InterPro"/>
</dbReference>
<dbReference type="GO" id="GO:0003723">
    <property type="term" value="F:RNA binding"/>
    <property type="evidence" value="ECO:0007669"/>
    <property type="project" value="TreeGrafter"/>
</dbReference>